<evidence type="ECO:0000313" key="1">
    <source>
        <dbReference type="EMBL" id="PNT61382.1"/>
    </source>
</evidence>
<dbReference type="EMBL" id="CM000884">
    <property type="protein sequence ID" value="PNT61382.1"/>
    <property type="molecule type" value="Genomic_DNA"/>
</dbReference>
<keyword evidence="3" id="KW-1185">Reference proteome</keyword>
<sequence>MSCLSVLPSFCYIRGSSSARLVLLPSNAPSHHSSPVIAMQATVPPFGLAMKPASLKSLRCCHHAGPGSLFAGRWLMLCSVTGLLLGWFKEGTPKSLASSRALW</sequence>
<dbReference type="AlphaFoldDB" id="A0A2K2CH71"/>
<dbReference type="Gramene" id="PNT61382">
    <property type="protein sequence ID" value="PNT61382"/>
    <property type="gene ID" value="BRADI_5g14626v3"/>
</dbReference>
<gene>
    <name evidence="1" type="ORF">BRADI_5g14626v3</name>
</gene>
<proteinExistence type="predicted"/>
<dbReference type="EnsemblPlants" id="PNT61382">
    <property type="protein sequence ID" value="PNT61382"/>
    <property type="gene ID" value="BRADI_5g14626v3"/>
</dbReference>
<protein>
    <submittedName>
        <fullName evidence="1 2">Uncharacterized protein</fullName>
    </submittedName>
</protein>
<evidence type="ECO:0000313" key="3">
    <source>
        <dbReference type="Proteomes" id="UP000008810"/>
    </source>
</evidence>
<reference evidence="2" key="3">
    <citation type="submission" date="2018-08" db="UniProtKB">
        <authorList>
            <consortium name="EnsemblPlants"/>
        </authorList>
    </citation>
    <scope>IDENTIFICATION</scope>
    <source>
        <strain evidence="2">cv. Bd21</strain>
    </source>
</reference>
<reference evidence="1 2" key="1">
    <citation type="journal article" date="2010" name="Nature">
        <title>Genome sequencing and analysis of the model grass Brachypodium distachyon.</title>
        <authorList>
            <consortium name="International Brachypodium Initiative"/>
        </authorList>
    </citation>
    <scope>NUCLEOTIDE SEQUENCE [LARGE SCALE GENOMIC DNA]</scope>
    <source>
        <strain evidence="1 2">Bd21</strain>
    </source>
</reference>
<dbReference type="InParanoid" id="A0A2K2CH71"/>
<name>A0A2K2CH71_BRADI</name>
<dbReference type="Proteomes" id="UP000008810">
    <property type="component" value="Chromosome 5"/>
</dbReference>
<accession>A0A2K2CH71</accession>
<organism evidence="1">
    <name type="scientific">Brachypodium distachyon</name>
    <name type="common">Purple false brome</name>
    <name type="synonym">Trachynia distachya</name>
    <dbReference type="NCBI Taxonomy" id="15368"/>
    <lineage>
        <taxon>Eukaryota</taxon>
        <taxon>Viridiplantae</taxon>
        <taxon>Streptophyta</taxon>
        <taxon>Embryophyta</taxon>
        <taxon>Tracheophyta</taxon>
        <taxon>Spermatophyta</taxon>
        <taxon>Magnoliopsida</taxon>
        <taxon>Liliopsida</taxon>
        <taxon>Poales</taxon>
        <taxon>Poaceae</taxon>
        <taxon>BOP clade</taxon>
        <taxon>Pooideae</taxon>
        <taxon>Stipodae</taxon>
        <taxon>Brachypodieae</taxon>
        <taxon>Brachypodium</taxon>
    </lineage>
</organism>
<evidence type="ECO:0000313" key="2">
    <source>
        <dbReference type="EnsemblPlants" id="PNT61382"/>
    </source>
</evidence>
<reference evidence="1" key="2">
    <citation type="submission" date="2017-06" db="EMBL/GenBank/DDBJ databases">
        <title>WGS assembly of Brachypodium distachyon.</title>
        <authorList>
            <consortium name="The International Brachypodium Initiative"/>
            <person name="Lucas S."/>
            <person name="Harmon-Smith M."/>
            <person name="Lail K."/>
            <person name="Tice H."/>
            <person name="Grimwood J."/>
            <person name="Bruce D."/>
            <person name="Barry K."/>
            <person name="Shu S."/>
            <person name="Lindquist E."/>
            <person name="Wang M."/>
            <person name="Pitluck S."/>
            <person name="Vogel J.P."/>
            <person name="Garvin D.F."/>
            <person name="Mockler T.C."/>
            <person name="Schmutz J."/>
            <person name="Rokhsar D."/>
            <person name="Bevan M.W."/>
        </authorList>
    </citation>
    <scope>NUCLEOTIDE SEQUENCE</scope>
    <source>
        <strain evidence="1">Bd21</strain>
    </source>
</reference>